<evidence type="ECO:0000259" key="3">
    <source>
        <dbReference type="PROSITE" id="PS50937"/>
    </source>
</evidence>
<dbReference type="CDD" id="cd01106">
    <property type="entry name" value="HTH_TipAL-Mta"/>
    <property type="match status" value="1"/>
</dbReference>
<dbReference type="InterPro" id="IPR047057">
    <property type="entry name" value="MerR_fam"/>
</dbReference>
<keyword evidence="2" id="KW-0175">Coiled coil</keyword>
<evidence type="ECO:0000313" key="4">
    <source>
        <dbReference type="EMBL" id="PRX42785.1"/>
    </source>
</evidence>
<protein>
    <submittedName>
        <fullName evidence="4">MerR family transcriptional regulator</fullName>
    </submittedName>
</protein>
<dbReference type="Gene3D" id="1.10.1660.10">
    <property type="match status" value="1"/>
</dbReference>
<proteinExistence type="predicted"/>
<dbReference type="Proteomes" id="UP000237797">
    <property type="component" value="Unassembled WGS sequence"/>
</dbReference>
<keyword evidence="1" id="KW-0238">DNA-binding</keyword>
<evidence type="ECO:0000256" key="1">
    <source>
        <dbReference type="ARBA" id="ARBA00023125"/>
    </source>
</evidence>
<dbReference type="InterPro" id="IPR009061">
    <property type="entry name" value="DNA-bd_dom_put_sf"/>
</dbReference>
<dbReference type="PANTHER" id="PTHR30204:SF96">
    <property type="entry name" value="CHROMOSOME-ANCHORING PROTEIN RACA"/>
    <property type="match status" value="1"/>
</dbReference>
<dbReference type="Pfam" id="PF13411">
    <property type="entry name" value="MerR_1"/>
    <property type="match status" value="1"/>
</dbReference>
<reference evidence="4 5" key="1">
    <citation type="submission" date="2018-03" db="EMBL/GenBank/DDBJ databases">
        <title>Genomic Encyclopedia of Archaeal and Bacterial Type Strains, Phase II (KMG-II): from individual species to whole genera.</title>
        <authorList>
            <person name="Goeker M."/>
        </authorList>
    </citation>
    <scope>NUCLEOTIDE SEQUENCE [LARGE SCALE GENOMIC DNA]</scope>
    <source>
        <strain evidence="4 5">DSM 44946</strain>
    </source>
</reference>
<dbReference type="PRINTS" id="PR00040">
    <property type="entry name" value="HTHMERR"/>
</dbReference>
<sequence length="240" mass="28677">MLAIGQVSKMTGLSVRTLRYYDEIGLLKPSDYTEGHHRLYTEDDVTVLMKIVFLKELGFSLKKIKEHLEGETDWEAFLKGQYERLEREKNRIEHLMNGIETTLISYQMEGTIDWRRLFEIYRYGKAEGHRSLTPEEREIIDRLPRLEDRAPERGEWIRLYRQIKGLTQSHPPDSPEVQRVVAQIVSLSERMFGGDLAKMEKAWEMRKSPKPDYRFYPVDDEVIQFLDRAFEIYWRKKQEE</sequence>
<dbReference type="GO" id="GO:0003700">
    <property type="term" value="F:DNA-binding transcription factor activity"/>
    <property type="evidence" value="ECO:0007669"/>
    <property type="project" value="InterPro"/>
</dbReference>
<accession>A0A2T0LJV1</accession>
<feature type="domain" description="HTH merR-type" evidence="3">
    <location>
        <begin position="1"/>
        <end position="70"/>
    </location>
</feature>
<dbReference type="GO" id="GO:0003677">
    <property type="term" value="F:DNA binding"/>
    <property type="evidence" value="ECO:0007669"/>
    <property type="project" value="UniProtKB-KW"/>
</dbReference>
<comment type="caution">
    <text evidence="4">The sequence shown here is derived from an EMBL/GenBank/DDBJ whole genome shotgun (WGS) entry which is preliminary data.</text>
</comment>
<keyword evidence="5" id="KW-1185">Reference proteome</keyword>
<dbReference type="SUPFAM" id="SSF46955">
    <property type="entry name" value="Putative DNA-binding domain"/>
    <property type="match status" value="1"/>
</dbReference>
<dbReference type="PROSITE" id="PS50937">
    <property type="entry name" value="HTH_MERR_2"/>
    <property type="match status" value="1"/>
</dbReference>
<dbReference type="PANTHER" id="PTHR30204">
    <property type="entry name" value="REDOX-CYCLING DRUG-SENSING TRANSCRIPTIONAL ACTIVATOR SOXR"/>
    <property type="match status" value="1"/>
</dbReference>
<dbReference type="PROSITE" id="PS00552">
    <property type="entry name" value="HTH_MERR_1"/>
    <property type="match status" value="1"/>
</dbReference>
<feature type="coiled-coil region" evidence="2">
    <location>
        <begin position="75"/>
        <end position="102"/>
    </location>
</feature>
<dbReference type="RefSeq" id="WP_106343713.1">
    <property type="nucleotide sequence ID" value="NZ_PVNE01000001.1"/>
</dbReference>
<dbReference type="AlphaFoldDB" id="A0A2T0LJV1"/>
<evidence type="ECO:0000256" key="2">
    <source>
        <dbReference type="SAM" id="Coils"/>
    </source>
</evidence>
<dbReference type="InterPro" id="IPR000551">
    <property type="entry name" value="MerR-type_HTH_dom"/>
</dbReference>
<organism evidence="4 5">
    <name type="scientific">Planifilum fimeticola</name>
    <dbReference type="NCBI Taxonomy" id="201975"/>
    <lineage>
        <taxon>Bacteria</taxon>
        <taxon>Bacillati</taxon>
        <taxon>Bacillota</taxon>
        <taxon>Bacilli</taxon>
        <taxon>Bacillales</taxon>
        <taxon>Thermoactinomycetaceae</taxon>
        <taxon>Planifilum</taxon>
    </lineage>
</organism>
<gene>
    <name evidence="4" type="ORF">CLV97_101276</name>
</gene>
<dbReference type="EMBL" id="PVNE01000001">
    <property type="protein sequence ID" value="PRX42785.1"/>
    <property type="molecule type" value="Genomic_DNA"/>
</dbReference>
<dbReference type="OrthoDB" id="1894615at2"/>
<dbReference type="SMART" id="SM00422">
    <property type="entry name" value="HTH_MERR"/>
    <property type="match status" value="1"/>
</dbReference>
<evidence type="ECO:0000313" key="5">
    <source>
        <dbReference type="Proteomes" id="UP000237797"/>
    </source>
</evidence>
<name>A0A2T0LJV1_9BACL</name>